<evidence type="ECO:0000256" key="4">
    <source>
        <dbReference type="ARBA" id="ARBA00016743"/>
    </source>
</evidence>
<dbReference type="InterPro" id="IPR001242">
    <property type="entry name" value="Condensation_dom"/>
</dbReference>
<evidence type="ECO:0000313" key="12">
    <source>
        <dbReference type="Proteomes" id="UP000195062"/>
    </source>
</evidence>
<dbReference type="PROSITE" id="PS50075">
    <property type="entry name" value="CARRIER"/>
    <property type="match status" value="1"/>
</dbReference>
<dbReference type="InterPro" id="IPR023213">
    <property type="entry name" value="CAT-like_dom_sf"/>
</dbReference>
<evidence type="ECO:0000256" key="8">
    <source>
        <dbReference type="ARBA" id="ARBA00033440"/>
    </source>
</evidence>
<dbReference type="SUPFAM" id="SSF56801">
    <property type="entry name" value="Acetyl-CoA synthetase-like"/>
    <property type="match status" value="2"/>
</dbReference>
<dbReference type="GO" id="GO:0044550">
    <property type="term" value="P:secondary metabolite biosynthetic process"/>
    <property type="evidence" value="ECO:0007669"/>
    <property type="project" value="TreeGrafter"/>
</dbReference>
<protein>
    <recommendedName>
        <fullName evidence="4">Phenyloxazoline synthase MbtB</fullName>
    </recommendedName>
    <alternativeName>
        <fullName evidence="8">Mycobactin synthetase protein B</fullName>
    </alternativeName>
</protein>
<dbReference type="InterPro" id="IPR000873">
    <property type="entry name" value="AMP-dep_synth/lig_dom"/>
</dbReference>
<dbReference type="GO" id="GO:0016874">
    <property type="term" value="F:ligase activity"/>
    <property type="evidence" value="ECO:0007669"/>
    <property type="project" value="UniProtKB-KW"/>
</dbReference>
<dbReference type="GO" id="GO:0000036">
    <property type="term" value="F:acyl carrier activity"/>
    <property type="evidence" value="ECO:0007669"/>
    <property type="project" value="TreeGrafter"/>
</dbReference>
<comment type="cofactor">
    <cofactor evidence="1">
        <name>pantetheine 4'-phosphate</name>
        <dbReference type="ChEBI" id="CHEBI:47942"/>
    </cofactor>
</comment>
<dbReference type="PROSITE" id="PS00455">
    <property type="entry name" value="AMP_BINDING"/>
    <property type="match status" value="2"/>
</dbReference>
<dbReference type="InterPro" id="IPR009081">
    <property type="entry name" value="PP-bd_ACP"/>
</dbReference>
<dbReference type="SUPFAM" id="SSF52777">
    <property type="entry name" value="CoA-dependent acyltransferases"/>
    <property type="match status" value="2"/>
</dbReference>
<dbReference type="Pfam" id="PF00668">
    <property type="entry name" value="Condensation"/>
    <property type="match status" value="1"/>
</dbReference>
<accession>A0A251XN22</accession>
<dbReference type="InterPro" id="IPR042099">
    <property type="entry name" value="ANL_N_sf"/>
</dbReference>
<feature type="compositionally biased region" description="Basic residues" evidence="9">
    <location>
        <begin position="506"/>
        <end position="522"/>
    </location>
</feature>
<comment type="pathway">
    <text evidence="2">Siderophore biosynthesis; mycobactin biosynthesis.</text>
</comment>
<dbReference type="FunFam" id="3.30.559.10:FF:000023">
    <property type="entry name" value="Non-ribosomal peptide synthetase"/>
    <property type="match status" value="1"/>
</dbReference>
<feature type="region of interest" description="Disordered" evidence="9">
    <location>
        <begin position="1328"/>
        <end position="1348"/>
    </location>
</feature>
<evidence type="ECO:0000256" key="9">
    <source>
        <dbReference type="SAM" id="MobiDB-lite"/>
    </source>
</evidence>
<evidence type="ECO:0000313" key="11">
    <source>
        <dbReference type="EMBL" id="OUE04892.1"/>
    </source>
</evidence>
<evidence type="ECO:0000256" key="7">
    <source>
        <dbReference type="ARBA" id="ARBA00022598"/>
    </source>
</evidence>
<dbReference type="PANTHER" id="PTHR45527:SF10">
    <property type="entry name" value="PYOCHELIN SYNTHASE PCHF"/>
    <property type="match status" value="1"/>
</dbReference>
<evidence type="ECO:0000256" key="2">
    <source>
        <dbReference type="ARBA" id="ARBA00005102"/>
    </source>
</evidence>
<feature type="compositionally biased region" description="Low complexity" evidence="9">
    <location>
        <begin position="394"/>
        <end position="408"/>
    </location>
</feature>
<evidence type="ECO:0000259" key="10">
    <source>
        <dbReference type="PROSITE" id="PS50075"/>
    </source>
</evidence>
<dbReference type="GO" id="GO:0005737">
    <property type="term" value="C:cytoplasm"/>
    <property type="evidence" value="ECO:0007669"/>
    <property type="project" value="TreeGrafter"/>
</dbReference>
<dbReference type="InterPro" id="IPR020845">
    <property type="entry name" value="AMP-binding_CS"/>
</dbReference>
<dbReference type="Gene3D" id="3.30.559.30">
    <property type="entry name" value="Nonribosomal peptide synthetase, condensation domain"/>
    <property type="match status" value="1"/>
</dbReference>
<dbReference type="Pfam" id="PF00550">
    <property type="entry name" value="PP-binding"/>
    <property type="match status" value="1"/>
</dbReference>
<dbReference type="PROSITE" id="PS00012">
    <property type="entry name" value="PHOSPHOPANTETHEINE"/>
    <property type="match status" value="1"/>
</dbReference>
<sequence length="1358" mass="142556">MQETPDTGDGLLHSAFLARAAADPGRPAVIGSDGHVVAYGELAENARRVAGLLRARGVGPGATVAITAPAGPDRVAAVLGVLLAGACYAPVGPDQPPARRAMVLGRGIDCVLADDGLVDAIAAGLSPGGPPVVALGAARDAAPLADPVAVAPDDPAYLLFTSGSTGRPKGVEVAHRAAVATIRSLARVAPLGPDDRGIALSALDFDLSVYDLFALLSVGGAVVVPAEHERRDADRWRDLVRAHGVTVWNTVPALLDMLLTATGDGPLPLRLVLLGGDVVGPDLPARLAACAPAARLLALGGMTEATIHSTVHEARVGAPVDPASPARGLPWGEPLPGVRVRVVDERGRDRPDGVPGELLVGGHALARGYRGEPALTAQRFPVLDGARWYRSATAPATGATTRGGRCSSPSARGSPAEDPRAPRGTRRGRGRARLRRGRAARGRRRGRGRARRDGGARARRGRRARRRRSPRGRAAAAVHGVRARGRAGRAAAHGQREGRPGADRRGARRAVRPRPATGRRRPRTPEERLVERVWSELLGVPCGRGRSFFAAGGDSLQATRSVAALRAAGAADASVAALFRHPVLADFAATLHLTAPEPADARARIVPDPAHRHDPFPLTDVQRAYAVGRDPRIPLGGVGTYHHTEFDGEGQDLDLLAAAFDELVRRHPTLRTVIRPDGTQRVLEEVPRVRVDVRDVPADADPDAVARELAEFRERTSHRRHDLAVWPLFDLDALRYPDGRGGIRTRIAIGIDYAVVDALSIMILYTELDLLVRGLPLAPAPAELTFRDCVLQTRPDPERLRADEEHWRRRLAGMPDAPRLPLATADPAPRFTRRAHRFDAGWWTAFRDRCRAAGLTPTSMLATAYGHVLSRWTGQRDLTMTLTLFDRRDAHPDMPRLVGDFTALTLLDHRAAGSAAEAARGLQERLAGDLDHREAPASWILRERARLAGTAVAPVPVVFTSAIGVGDGAGVGDGDGDGVSADVSGAFGERIHGVSQSPQVLIDVQVLEDHGGLRVDADARDDAFPPGLVDALFAAYVTTLEHLATADWDAPLPVDPPADQARARAAATAAPTAPRPGRLLHDAVHEAARRAPDAPALITGTGAATRVVTHGQLADRAMRIAGALRRRGIGPGDLVGVTLPRGADQAAAVVGVLSAGAAYAPIGIGQPPVRRRAIHRAAGIRLVIADDPAAAGGDEPGAPALLRPADAAAEEPLADPVRPPVEALAYVIHTSGSTGEPKGVEITHDAAWSTVDAVSRMLEIGPGDRVLALSALDFDLSVFDVLGVLGAGGALVLPRRARSATPRAGSTWCTSTGSRCGTRCRCCSTCSSSRPTTGRGGSARCGRRSSPATAWAPTCTGA</sequence>
<evidence type="ECO:0000256" key="5">
    <source>
        <dbReference type="ARBA" id="ARBA00022450"/>
    </source>
</evidence>
<dbReference type="GO" id="GO:0031177">
    <property type="term" value="F:phosphopantetheine binding"/>
    <property type="evidence" value="ECO:0007669"/>
    <property type="project" value="TreeGrafter"/>
</dbReference>
<comment type="similarity">
    <text evidence="3">Belongs to the ATP-dependent AMP-binding enzyme family. MbtB subfamily.</text>
</comment>
<feature type="compositionally biased region" description="Basic residues" evidence="9">
    <location>
        <begin position="457"/>
        <end position="471"/>
    </location>
</feature>
<reference evidence="11 12" key="1">
    <citation type="submission" date="2016-08" db="EMBL/GenBank/DDBJ databases">
        <title>Genome sequence of Clavibacter michiganensis subsp. michiganensis strain CASJ007.</title>
        <authorList>
            <person name="Thapa S.P."/>
            <person name="Coaker G."/>
        </authorList>
    </citation>
    <scope>NUCLEOTIDE SEQUENCE [LARGE SCALE GENOMIC DNA]</scope>
    <source>
        <strain evidence="11">CASJ007</strain>
    </source>
</reference>
<feature type="domain" description="Carrier" evidence="10">
    <location>
        <begin position="521"/>
        <end position="595"/>
    </location>
</feature>
<dbReference type="PANTHER" id="PTHR45527">
    <property type="entry name" value="NONRIBOSOMAL PEPTIDE SYNTHETASE"/>
    <property type="match status" value="1"/>
</dbReference>
<dbReference type="InterPro" id="IPR057737">
    <property type="entry name" value="Condensation_MtbB-like"/>
</dbReference>
<dbReference type="GO" id="GO:0043041">
    <property type="term" value="P:amino acid activation for nonribosomal peptide biosynthetic process"/>
    <property type="evidence" value="ECO:0007669"/>
    <property type="project" value="TreeGrafter"/>
</dbReference>
<dbReference type="InterPro" id="IPR006162">
    <property type="entry name" value="Ppantetheine_attach_site"/>
</dbReference>
<dbReference type="SUPFAM" id="SSF47336">
    <property type="entry name" value="ACP-like"/>
    <property type="match status" value="1"/>
</dbReference>
<dbReference type="Gene3D" id="3.30.559.10">
    <property type="entry name" value="Chloramphenicol acetyltransferase-like domain"/>
    <property type="match status" value="1"/>
</dbReference>
<organism evidence="11 12">
    <name type="scientific">Clavibacter michiganensis subsp. michiganensis</name>
    <dbReference type="NCBI Taxonomy" id="33013"/>
    <lineage>
        <taxon>Bacteria</taxon>
        <taxon>Bacillati</taxon>
        <taxon>Actinomycetota</taxon>
        <taxon>Actinomycetes</taxon>
        <taxon>Micrococcales</taxon>
        <taxon>Microbacteriaceae</taxon>
        <taxon>Clavibacter</taxon>
    </lineage>
</organism>
<keyword evidence="12" id="KW-1185">Reference proteome</keyword>
<name>A0A251XN22_CLAMM</name>
<evidence type="ECO:0000256" key="3">
    <source>
        <dbReference type="ARBA" id="ARBA00007380"/>
    </source>
</evidence>
<feature type="compositionally biased region" description="Basic residues" evidence="9">
    <location>
        <begin position="423"/>
        <end position="450"/>
    </location>
</feature>
<dbReference type="CDD" id="cd19535">
    <property type="entry name" value="Cyc_NRPS"/>
    <property type="match status" value="1"/>
</dbReference>
<evidence type="ECO:0000256" key="6">
    <source>
        <dbReference type="ARBA" id="ARBA00022553"/>
    </source>
</evidence>
<dbReference type="Gene3D" id="1.10.1200.10">
    <property type="entry name" value="ACP-like"/>
    <property type="match status" value="1"/>
</dbReference>
<proteinExistence type="inferred from homology"/>
<dbReference type="Proteomes" id="UP000195062">
    <property type="component" value="Unassembled WGS sequence"/>
</dbReference>
<keyword evidence="7" id="KW-0436">Ligase</keyword>
<keyword evidence="5" id="KW-0596">Phosphopantetheine</keyword>
<dbReference type="InterPro" id="IPR036736">
    <property type="entry name" value="ACP-like_sf"/>
</dbReference>
<comment type="caution">
    <text evidence="11">The sequence shown here is derived from an EMBL/GenBank/DDBJ whole genome shotgun (WGS) entry which is preliminary data.</text>
</comment>
<feature type="region of interest" description="Disordered" evidence="9">
    <location>
        <begin position="394"/>
        <end position="526"/>
    </location>
</feature>
<keyword evidence="6" id="KW-0597">Phosphoprotein</keyword>
<dbReference type="Pfam" id="PF00501">
    <property type="entry name" value="AMP-binding"/>
    <property type="match status" value="2"/>
</dbReference>
<dbReference type="Gene3D" id="3.40.50.12780">
    <property type="entry name" value="N-terminal domain of ligase-like"/>
    <property type="match status" value="2"/>
</dbReference>
<dbReference type="EMBL" id="MDHH01000001">
    <property type="protein sequence ID" value="OUE04892.1"/>
    <property type="molecule type" value="Genomic_DNA"/>
</dbReference>
<feature type="compositionally biased region" description="Basic and acidic residues" evidence="9">
    <location>
        <begin position="494"/>
        <end position="505"/>
    </location>
</feature>
<evidence type="ECO:0000256" key="1">
    <source>
        <dbReference type="ARBA" id="ARBA00001957"/>
    </source>
</evidence>
<gene>
    <name evidence="11" type="primary">lgrB</name>
    <name evidence="11" type="ORF">CMMCAS07_08080</name>
</gene>